<name>A0AAN0M1H7_9RHOB</name>
<evidence type="ECO:0000256" key="2">
    <source>
        <dbReference type="ARBA" id="ARBA00023239"/>
    </source>
</evidence>
<keyword evidence="2" id="KW-0456">Lyase</keyword>
<dbReference type="Gene3D" id="3.90.226.10">
    <property type="entry name" value="2-enoyl-CoA Hydratase, Chain A, domain 1"/>
    <property type="match status" value="1"/>
</dbReference>
<organism evidence="4 5">
    <name type="scientific">Yoonia algicola</name>
    <dbReference type="NCBI Taxonomy" id="3137368"/>
    <lineage>
        <taxon>Bacteria</taxon>
        <taxon>Pseudomonadati</taxon>
        <taxon>Pseudomonadota</taxon>
        <taxon>Alphaproteobacteria</taxon>
        <taxon>Rhodobacterales</taxon>
        <taxon>Paracoccaceae</taxon>
        <taxon>Yoonia</taxon>
    </lineage>
</organism>
<accession>A0AAN0M1H7</accession>
<dbReference type="Gene3D" id="1.10.12.10">
    <property type="entry name" value="Lyase 2-enoyl-coa Hydratase, Chain A, domain 2"/>
    <property type="match status" value="1"/>
</dbReference>
<dbReference type="InterPro" id="IPR014748">
    <property type="entry name" value="Enoyl-CoA_hydra_C"/>
</dbReference>
<dbReference type="PANTHER" id="PTHR43802:SF1">
    <property type="entry name" value="IP11341P-RELATED"/>
    <property type="match status" value="1"/>
</dbReference>
<dbReference type="SUPFAM" id="SSF52096">
    <property type="entry name" value="ClpP/crotonase"/>
    <property type="match status" value="1"/>
</dbReference>
<dbReference type="Proteomes" id="UP001451782">
    <property type="component" value="Chromosome"/>
</dbReference>
<dbReference type="KEGG" id="yag:AABB28_15375"/>
<dbReference type="NCBIfam" id="NF006100">
    <property type="entry name" value="PRK08252.1"/>
    <property type="match status" value="1"/>
</dbReference>
<keyword evidence="5" id="KW-1185">Reference proteome</keyword>
<proteinExistence type="inferred from homology"/>
<evidence type="ECO:0000256" key="3">
    <source>
        <dbReference type="RuleBase" id="RU003707"/>
    </source>
</evidence>
<dbReference type="InterPro" id="IPR029045">
    <property type="entry name" value="ClpP/crotonase-like_dom_sf"/>
</dbReference>
<dbReference type="GO" id="GO:0016829">
    <property type="term" value="F:lyase activity"/>
    <property type="evidence" value="ECO:0007669"/>
    <property type="project" value="UniProtKB-KW"/>
</dbReference>
<protein>
    <submittedName>
        <fullName evidence="4">Crotonase/enoyl-CoA hydratase family protein</fullName>
    </submittedName>
</protein>
<dbReference type="RefSeq" id="WP_342069615.1">
    <property type="nucleotide sequence ID" value="NZ_CP151762.1"/>
</dbReference>
<reference evidence="4 5" key="1">
    <citation type="submission" date="2024-04" db="EMBL/GenBank/DDBJ databases">
        <title>Phylogenomic analyses of a clade within the roseobacter group suggest taxonomic reassignments of species of the genera Aestuariivita, Citreicella, Loktanella, Nautella, Pelagibaca, Ruegeria, Thalassobius, Thiobacimonas and Tropicibacter, and the proposal o.</title>
        <authorList>
            <person name="Jeon C.O."/>
        </authorList>
    </citation>
    <scope>NUCLEOTIDE SEQUENCE [LARGE SCALE GENOMIC DNA]</scope>
    <source>
        <strain evidence="4 5">G8-12</strain>
    </source>
</reference>
<dbReference type="PROSITE" id="PS00166">
    <property type="entry name" value="ENOYL_COA_HYDRATASE"/>
    <property type="match status" value="1"/>
</dbReference>
<dbReference type="FunFam" id="3.90.226.10:FF:000009">
    <property type="entry name" value="Carnitinyl-CoA dehydratase"/>
    <property type="match status" value="1"/>
</dbReference>
<comment type="similarity">
    <text evidence="1 3">Belongs to the enoyl-CoA hydratase/isomerase family.</text>
</comment>
<evidence type="ECO:0000256" key="1">
    <source>
        <dbReference type="ARBA" id="ARBA00005254"/>
    </source>
</evidence>
<dbReference type="AlphaFoldDB" id="A0AAN0M1H7"/>
<dbReference type="InterPro" id="IPR018376">
    <property type="entry name" value="Enoyl-CoA_hyd/isom_CS"/>
</dbReference>
<dbReference type="Pfam" id="PF00378">
    <property type="entry name" value="ECH_1"/>
    <property type="match status" value="1"/>
</dbReference>
<evidence type="ECO:0000313" key="5">
    <source>
        <dbReference type="Proteomes" id="UP001451782"/>
    </source>
</evidence>
<sequence length="257" mass="26652">MSNDVVLYHSENGIATVTLNRPDQRNAINPEVCDAIRAAFDRVEADPDVRVAILTGAGALFCAGMDLKAFAGGAGDTILFGEYGFGGFVKRPRIKPVIAAVEGAALAGGFEMMLACDLAVAGASAQFALPEVRIGLIPGAGGAVRLPVSIPRVRANEILLTGQAFSAQEAADWGVINRVTADGSALQTAHSIAAQIAANAPLAVRHTLAIANQALAQNDAAHWPANDKIIHEIGQTADAAEGARAFIEKRAPVWQGK</sequence>
<gene>
    <name evidence="4" type="ORF">AABB28_15375</name>
</gene>
<dbReference type="CDD" id="cd06558">
    <property type="entry name" value="crotonase-like"/>
    <property type="match status" value="1"/>
</dbReference>
<dbReference type="PANTHER" id="PTHR43802">
    <property type="entry name" value="ENOYL-COA HYDRATASE"/>
    <property type="match status" value="1"/>
</dbReference>
<dbReference type="EMBL" id="CP151762">
    <property type="protein sequence ID" value="WZU63219.1"/>
    <property type="molecule type" value="Genomic_DNA"/>
</dbReference>
<dbReference type="InterPro" id="IPR001753">
    <property type="entry name" value="Enoyl-CoA_hydra/iso"/>
</dbReference>
<evidence type="ECO:0000313" key="4">
    <source>
        <dbReference type="EMBL" id="WZU63219.1"/>
    </source>
</evidence>